<evidence type="ECO:0000313" key="3">
    <source>
        <dbReference type="Proteomes" id="UP000236592"/>
    </source>
</evidence>
<protein>
    <recommendedName>
        <fullName evidence="4">Beta-carotene 15,15'-monooxygenase</fullName>
    </recommendedName>
</protein>
<dbReference type="RefSeq" id="WP_102995274.1">
    <property type="nucleotide sequence ID" value="NZ_CP025938.1"/>
</dbReference>
<keyword evidence="1" id="KW-1133">Transmembrane helix</keyword>
<feature type="transmembrane region" description="Helical" evidence="1">
    <location>
        <begin position="240"/>
        <end position="258"/>
    </location>
</feature>
<gene>
    <name evidence="2" type="ORF">C1A40_06980</name>
</gene>
<dbReference type="Pfam" id="PF19992">
    <property type="entry name" value="DUF6427"/>
    <property type="match status" value="1"/>
</dbReference>
<accession>A0A2I7SH68</accession>
<keyword evidence="1" id="KW-0812">Transmembrane</keyword>
<sequence>MLTSFFNKSRPINFIIVFFITLLAFAIPRLNIQFENLDYLFILKQVGMLLTIFASILLLNFIVIKNSLTESNHFEILLFSLFLLFLTPTTEYANVIYANFFVLLSLRRIISLRSQKEVKKKLFDAAFWIAMATLFYFWSILFFALILLSLALYIDNNLRHWIIPFLGVLAVFLIGSATSIVLYDDYFQVFNRTAAVVSYDFSPYNTITYLVAITLLVSFGIWSAFFYLNNIKKKKKVFRVSFKVIVLAAVIGFLIVIVTPNKNGSEFLFAFSPLAIILASYIETIEEKWFQELFLAILILVPFILLML</sequence>
<proteinExistence type="predicted"/>
<evidence type="ECO:0000313" key="2">
    <source>
        <dbReference type="EMBL" id="AUS05230.1"/>
    </source>
</evidence>
<reference evidence="3" key="1">
    <citation type="submission" date="2018-01" db="EMBL/GenBank/DDBJ databases">
        <title>Complete genome of Tamlana sp. UJ94.</title>
        <authorList>
            <person name="Jung J."/>
            <person name="Chung D."/>
            <person name="Bae S.S."/>
            <person name="Baek K."/>
        </authorList>
    </citation>
    <scope>NUCLEOTIDE SEQUENCE [LARGE SCALE GENOMIC DNA]</scope>
    <source>
        <strain evidence="3">UJ94</strain>
    </source>
</reference>
<dbReference type="AlphaFoldDB" id="A0A2I7SH68"/>
<feature type="transmembrane region" description="Helical" evidence="1">
    <location>
        <begin position="161"/>
        <end position="183"/>
    </location>
</feature>
<keyword evidence="1" id="KW-0472">Membrane</keyword>
<feature type="transmembrane region" description="Helical" evidence="1">
    <location>
        <begin position="207"/>
        <end position="228"/>
    </location>
</feature>
<name>A0A2I7SH68_9FLAO</name>
<evidence type="ECO:0008006" key="4">
    <source>
        <dbReference type="Google" id="ProtNLM"/>
    </source>
</evidence>
<feature type="transmembrane region" description="Helical" evidence="1">
    <location>
        <begin position="76"/>
        <end position="106"/>
    </location>
</feature>
<dbReference type="InterPro" id="IPR045625">
    <property type="entry name" value="DUF6427"/>
</dbReference>
<feature type="transmembrane region" description="Helical" evidence="1">
    <location>
        <begin position="264"/>
        <end position="282"/>
    </location>
</feature>
<feature type="transmembrane region" description="Helical" evidence="1">
    <location>
        <begin position="42"/>
        <end position="64"/>
    </location>
</feature>
<organism evidence="2 3">
    <name type="scientific">Pseudotamlana carrageenivorans</name>
    <dbReference type="NCBI Taxonomy" id="2069432"/>
    <lineage>
        <taxon>Bacteria</taxon>
        <taxon>Pseudomonadati</taxon>
        <taxon>Bacteroidota</taxon>
        <taxon>Flavobacteriia</taxon>
        <taxon>Flavobacteriales</taxon>
        <taxon>Flavobacteriaceae</taxon>
        <taxon>Pseudotamlana</taxon>
    </lineage>
</organism>
<feature type="transmembrane region" description="Helical" evidence="1">
    <location>
        <begin position="126"/>
        <end position="154"/>
    </location>
</feature>
<dbReference type="EMBL" id="CP025938">
    <property type="protein sequence ID" value="AUS05230.1"/>
    <property type="molecule type" value="Genomic_DNA"/>
</dbReference>
<keyword evidence="3" id="KW-1185">Reference proteome</keyword>
<dbReference type="Proteomes" id="UP000236592">
    <property type="component" value="Chromosome"/>
</dbReference>
<feature type="transmembrane region" description="Helical" evidence="1">
    <location>
        <begin position="289"/>
        <end position="307"/>
    </location>
</feature>
<feature type="transmembrane region" description="Helical" evidence="1">
    <location>
        <begin position="12"/>
        <end position="30"/>
    </location>
</feature>
<evidence type="ECO:0000256" key="1">
    <source>
        <dbReference type="SAM" id="Phobius"/>
    </source>
</evidence>
<dbReference type="KEGG" id="taj:C1A40_06980"/>
<dbReference type="OrthoDB" id="1439867at2"/>